<dbReference type="CDD" id="cd18580">
    <property type="entry name" value="ABC_6TM_ABCC_D2"/>
    <property type="match status" value="1"/>
</dbReference>
<dbReference type="SMART" id="SM00382">
    <property type="entry name" value="AAA"/>
    <property type="match status" value="2"/>
</dbReference>
<dbReference type="EMBL" id="QEFC01002465">
    <property type="protein sequence ID" value="KAE9451985.1"/>
    <property type="molecule type" value="Genomic_DNA"/>
</dbReference>
<sequence length="1304" mass="145059">MWWCPGQLNKQSSACGQNYPVQLNKYSSACGQNAPVQLKKGFGDLDNLTELEYRTGHFAPPRVASSVYPGDQLVFAKDRTMGKNDSEASYNGSYTPLKGEESDFDVTTDSKGNVTPFARAGLLSRMSFSWLNSLMKKGKEKTIEDEDIPHLRQVDQAETCYYQFMEQQSKRKQNDPHKSPSIFLTILSCQKKAILISGVFALVKVLTLSTGPLFLYAFIRVVEGEEVFKYESYALTSGLFLAKCLESLSDRQWCFRTRLIGLQVRSLLSAAIYQKQLKLSNAAKTTHSPGEIMNYVTVDAYKIGEFPFWFHQIWTTVLQICIALIIICYAVGMATLAALLVILLTVLGNYPVAKLQHKYLTKLMGAQDGMLKAISEALANMKVLKMYAWETNFKNVIESLRTEETNCLSAVLAQKGYYIVLFWSSPIIVSAVTFWACYWLRIPLSTSNVFTFLATLRIVQEPIRLIPDVAGVFIEASVSFTRILKFLEAPELESRHIKKISIEGETEHAVAVNSTRISWDADSLKPTLSYVNLLVKSGEKVAICGGVGSGKSTLLAAILGEVPYTNGIVQVCGKIAYVSQTAWIQTGTIQQNILFGSTMDEYRYQEVVQKCFLVKDLEMLPFGDCTVIGERGVNLSGGQKQRVQLARALYQDADIYLLDDPFSAVDAHTATGLFNEYVMGALSGKTVLLVTHQVDFLPAFDSVLLMSEGRILTAATYNQLLACSQEFQSLVNAHNDAAYCENNVISHILYLVGQLVQNLWLASELDDANTSTLKLLATYVVIGCGMTLTLVLRSYVVAVLGLKTSKAIFSKLMMSLFRAPMAFYDSTPLGRILSRVSSDLSIVDLELSFKLSLTLASTMTIYFSYIILAVLTWPILIVIIPMAYVTILLQSYYFASSKELMRIDGTTKSSVASQISESIAGAMTIRAFGEDDRFFAQYLHLIDNNASPFFHSFSANEWLILRLEIICAIVLSSSALAMTLINLGASNSGYIGMALSYGLSLNIYLVSSVQSQCMLANLIISVERLEQYMHIPSEAPEIIETNRPAFNWPSFGKVEIHDLKVRYRPNTPMVLRGISCIFEGGQKIGIVGRTGSGKTTLISALFRLVEPTEGMIIIDDIDISRIGLHDLRSHFGVIPQDPTLFSGSVRYNLDPLSEHSDHEIWKVLEKCRLRDVVEKKEGGLDSLGRSMKQKGLGFHMIFMGQRQLFCLGRALLKRRKILVLDEATASIDNATDSLIQKTIRTEFADCTVITVAHRIPTVMDCTMVLSVSDGKLVEYDQPMKLMNKEGSLFGQLVKEYWAYSNNAN</sequence>
<dbReference type="CDD" id="cd03250">
    <property type="entry name" value="ABCC_MRP_domain1"/>
    <property type="match status" value="1"/>
</dbReference>
<dbReference type="InterPro" id="IPR003593">
    <property type="entry name" value="AAA+_ATPase"/>
</dbReference>
<comment type="similarity">
    <text evidence="2">Belongs to the ABC transporter superfamily. ABCC family. Conjugate transporter (TC 3.A.1.208) subfamily.</text>
</comment>
<evidence type="ECO:0000256" key="2">
    <source>
        <dbReference type="ARBA" id="ARBA00009726"/>
    </source>
</evidence>
<evidence type="ECO:0000313" key="16">
    <source>
        <dbReference type="EMBL" id="KAE9451985.1"/>
    </source>
</evidence>
<dbReference type="Pfam" id="PF00005">
    <property type="entry name" value="ABC_tran"/>
    <property type="match status" value="2"/>
</dbReference>
<evidence type="ECO:0000259" key="14">
    <source>
        <dbReference type="PROSITE" id="PS50893"/>
    </source>
</evidence>
<dbReference type="InterPro" id="IPR050173">
    <property type="entry name" value="ABC_transporter_C-like"/>
</dbReference>
<feature type="domain" description="ABC transporter" evidence="14">
    <location>
        <begin position="1054"/>
        <end position="1294"/>
    </location>
</feature>
<dbReference type="Gene3D" id="3.40.50.300">
    <property type="entry name" value="P-loop containing nucleotide triphosphate hydrolases"/>
    <property type="match status" value="2"/>
</dbReference>
<dbReference type="PROSITE" id="PS50929">
    <property type="entry name" value="ABC_TM1F"/>
    <property type="match status" value="2"/>
</dbReference>
<evidence type="ECO:0000256" key="12">
    <source>
        <dbReference type="ARBA" id="ARBA00034018"/>
    </source>
</evidence>
<organism evidence="16 17">
    <name type="scientific">Rhododendron williamsianum</name>
    <dbReference type="NCBI Taxonomy" id="262921"/>
    <lineage>
        <taxon>Eukaryota</taxon>
        <taxon>Viridiplantae</taxon>
        <taxon>Streptophyta</taxon>
        <taxon>Embryophyta</taxon>
        <taxon>Tracheophyta</taxon>
        <taxon>Spermatophyta</taxon>
        <taxon>Magnoliopsida</taxon>
        <taxon>eudicotyledons</taxon>
        <taxon>Gunneridae</taxon>
        <taxon>Pentapetalae</taxon>
        <taxon>asterids</taxon>
        <taxon>Ericales</taxon>
        <taxon>Ericaceae</taxon>
        <taxon>Ericoideae</taxon>
        <taxon>Rhodoreae</taxon>
        <taxon>Rhododendron</taxon>
    </lineage>
</organism>
<keyword evidence="6" id="KW-0677">Repeat</keyword>
<evidence type="ECO:0000256" key="3">
    <source>
        <dbReference type="ARBA" id="ARBA00012191"/>
    </source>
</evidence>
<dbReference type="PANTHER" id="PTHR24223:SF263">
    <property type="entry name" value="ABC-TYPE XENOBIOTIC TRANSPORTER"/>
    <property type="match status" value="1"/>
</dbReference>
<dbReference type="InterPro" id="IPR003439">
    <property type="entry name" value="ABC_transporter-like_ATP-bd"/>
</dbReference>
<feature type="transmembrane region" description="Helical" evidence="13">
    <location>
        <begin position="873"/>
        <end position="895"/>
    </location>
</feature>
<dbReference type="EC" id="7.6.2.2" evidence="3"/>
<comment type="caution">
    <text evidence="16">The sequence shown here is derived from an EMBL/GenBank/DDBJ whole genome shotgun (WGS) entry which is preliminary data.</text>
</comment>
<feature type="domain" description="ABC transmembrane type-1" evidence="15">
    <location>
        <begin position="750"/>
        <end position="1017"/>
    </location>
</feature>
<dbReference type="GO" id="GO:0005524">
    <property type="term" value="F:ATP binding"/>
    <property type="evidence" value="ECO:0007669"/>
    <property type="project" value="UniProtKB-KW"/>
</dbReference>
<evidence type="ECO:0000256" key="6">
    <source>
        <dbReference type="ARBA" id="ARBA00022737"/>
    </source>
</evidence>
<dbReference type="InterPro" id="IPR044746">
    <property type="entry name" value="ABCC_6TM_D1"/>
</dbReference>
<dbReference type="CDD" id="cd03244">
    <property type="entry name" value="ABCC_MRP_domain2"/>
    <property type="match status" value="1"/>
</dbReference>
<dbReference type="Proteomes" id="UP000428333">
    <property type="component" value="Linkage Group LG09"/>
</dbReference>
<feature type="non-terminal residue" evidence="16">
    <location>
        <position position="1"/>
    </location>
</feature>
<dbReference type="CDD" id="cd18579">
    <property type="entry name" value="ABC_6TM_ABCC_D1"/>
    <property type="match status" value="1"/>
</dbReference>
<evidence type="ECO:0000256" key="13">
    <source>
        <dbReference type="SAM" id="Phobius"/>
    </source>
</evidence>
<evidence type="ECO:0000259" key="15">
    <source>
        <dbReference type="PROSITE" id="PS50929"/>
    </source>
</evidence>
<dbReference type="FunFam" id="1.20.1560.10:FF:000002">
    <property type="entry name" value="ABC transporter C family member 5"/>
    <property type="match status" value="1"/>
</dbReference>
<feature type="transmembrane region" description="Helical" evidence="13">
    <location>
        <begin position="418"/>
        <end position="441"/>
    </location>
</feature>
<keyword evidence="5 13" id="KW-0812">Transmembrane</keyword>
<dbReference type="FunFam" id="1.20.1560.10:FF:000003">
    <property type="entry name" value="ABC transporter C family member 10"/>
    <property type="match status" value="1"/>
</dbReference>
<evidence type="ECO:0000256" key="10">
    <source>
        <dbReference type="ARBA" id="ARBA00022989"/>
    </source>
</evidence>
<evidence type="ECO:0000256" key="11">
    <source>
        <dbReference type="ARBA" id="ARBA00023136"/>
    </source>
</evidence>
<evidence type="ECO:0000256" key="8">
    <source>
        <dbReference type="ARBA" id="ARBA00022840"/>
    </source>
</evidence>
<keyword evidence="4" id="KW-0813">Transport</keyword>
<dbReference type="PROSITE" id="PS00211">
    <property type="entry name" value="ABC_TRANSPORTER_1"/>
    <property type="match status" value="1"/>
</dbReference>
<feature type="domain" description="ABC transmembrane type-1" evidence="15">
    <location>
        <begin position="195"/>
        <end position="475"/>
    </location>
</feature>
<keyword evidence="8" id="KW-0067">ATP-binding</keyword>
<feature type="transmembrane region" description="Helical" evidence="13">
    <location>
        <begin position="776"/>
        <end position="802"/>
    </location>
</feature>
<dbReference type="InterPro" id="IPR036640">
    <property type="entry name" value="ABC1_TM_sf"/>
</dbReference>
<keyword evidence="7" id="KW-0547">Nucleotide-binding</keyword>
<comment type="catalytic activity">
    <reaction evidence="12">
        <text>ATP + H2O + xenobioticSide 1 = ADP + phosphate + xenobioticSide 2.</text>
        <dbReference type="EC" id="7.6.2.2"/>
    </reaction>
</comment>
<evidence type="ECO:0000256" key="9">
    <source>
        <dbReference type="ARBA" id="ARBA00022967"/>
    </source>
</evidence>
<dbReference type="GO" id="GO:0016887">
    <property type="term" value="F:ATP hydrolysis activity"/>
    <property type="evidence" value="ECO:0007669"/>
    <property type="project" value="InterPro"/>
</dbReference>
<dbReference type="InterPro" id="IPR017871">
    <property type="entry name" value="ABC_transporter-like_CS"/>
</dbReference>
<keyword evidence="17" id="KW-1185">Reference proteome</keyword>
<feature type="transmembrane region" description="Helical" evidence="13">
    <location>
        <begin position="317"/>
        <end position="350"/>
    </location>
</feature>
<comment type="subcellular location">
    <subcellularLocation>
        <location evidence="1">Membrane</location>
        <topology evidence="1">Multi-pass membrane protein</topology>
    </subcellularLocation>
</comment>
<dbReference type="PANTHER" id="PTHR24223">
    <property type="entry name" value="ATP-BINDING CASSETTE SUB-FAMILY C"/>
    <property type="match status" value="1"/>
</dbReference>
<evidence type="ECO:0000256" key="4">
    <source>
        <dbReference type="ARBA" id="ARBA00022448"/>
    </source>
</evidence>
<name>A0A6A4L2T1_9ERIC</name>
<keyword evidence="11 13" id="KW-0472">Membrane</keyword>
<accession>A0A6A4L2T1</accession>
<dbReference type="Gene3D" id="1.20.1560.10">
    <property type="entry name" value="ABC transporter type 1, transmembrane domain"/>
    <property type="match status" value="2"/>
</dbReference>
<feature type="transmembrane region" description="Helical" evidence="13">
    <location>
        <begin position="959"/>
        <end position="981"/>
    </location>
</feature>
<dbReference type="SUPFAM" id="SSF90123">
    <property type="entry name" value="ABC transporter transmembrane region"/>
    <property type="match status" value="2"/>
</dbReference>
<keyword evidence="10 13" id="KW-1133">Transmembrane helix</keyword>
<dbReference type="InterPro" id="IPR011527">
    <property type="entry name" value="ABC1_TM_dom"/>
</dbReference>
<dbReference type="InterPro" id="IPR027417">
    <property type="entry name" value="P-loop_NTPase"/>
</dbReference>
<dbReference type="InterPro" id="IPR044726">
    <property type="entry name" value="ABCC_6TM_D2"/>
</dbReference>
<dbReference type="GO" id="GO:0016020">
    <property type="term" value="C:membrane"/>
    <property type="evidence" value="ECO:0007669"/>
    <property type="project" value="UniProtKB-SubCell"/>
</dbReference>
<dbReference type="FunFam" id="3.40.50.300:FF:000169">
    <property type="entry name" value="ABC transporter C family member 3"/>
    <property type="match status" value="1"/>
</dbReference>
<feature type="domain" description="ABC transporter" evidence="14">
    <location>
        <begin position="512"/>
        <end position="733"/>
    </location>
</feature>
<dbReference type="GO" id="GO:0008559">
    <property type="term" value="F:ABC-type xenobiotic transporter activity"/>
    <property type="evidence" value="ECO:0007669"/>
    <property type="project" value="UniProtKB-EC"/>
</dbReference>
<dbReference type="Pfam" id="PF00664">
    <property type="entry name" value="ABC_membrane"/>
    <property type="match status" value="2"/>
</dbReference>
<evidence type="ECO:0000313" key="17">
    <source>
        <dbReference type="Proteomes" id="UP000428333"/>
    </source>
</evidence>
<keyword evidence="9" id="KW-1278">Translocase</keyword>
<dbReference type="OrthoDB" id="6500128at2759"/>
<proteinExistence type="inferred from homology"/>
<evidence type="ECO:0000256" key="1">
    <source>
        <dbReference type="ARBA" id="ARBA00004141"/>
    </source>
</evidence>
<evidence type="ECO:0000256" key="7">
    <source>
        <dbReference type="ARBA" id="ARBA00022741"/>
    </source>
</evidence>
<dbReference type="SUPFAM" id="SSF52540">
    <property type="entry name" value="P-loop containing nucleoside triphosphate hydrolases"/>
    <property type="match status" value="2"/>
</dbReference>
<dbReference type="FunFam" id="3.40.50.300:FF:000508">
    <property type="entry name" value="ABC transporter C family member 5"/>
    <property type="match status" value="1"/>
</dbReference>
<dbReference type="PROSITE" id="PS50893">
    <property type="entry name" value="ABC_TRANSPORTER_2"/>
    <property type="match status" value="2"/>
</dbReference>
<evidence type="ECO:0000256" key="5">
    <source>
        <dbReference type="ARBA" id="ARBA00022692"/>
    </source>
</evidence>
<gene>
    <name evidence="16" type="ORF">C3L33_16102</name>
</gene>
<protein>
    <recommendedName>
        <fullName evidence="3">ABC-type xenobiotic transporter</fullName>
        <ecNumber evidence="3">7.6.2.2</ecNumber>
    </recommendedName>
</protein>
<reference evidence="16 17" key="1">
    <citation type="journal article" date="2019" name="Genome Biol. Evol.">
        <title>The Rhododendron genome and chromosomal organization provide insight into shared whole-genome duplications across the heath family (Ericaceae).</title>
        <authorList>
            <person name="Soza V.L."/>
            <person name="Lindsley D."/>
            <person name="Waalkes A."/>
            <person name="Ramage E."/>
            <person name="Patwardhan R.P."/>
            <person name="Burton J.N."/>
            <person name="Adey A."/>
            <person name="Kumar A."/>
            <person name="Qiu R."/>
            <person name="Shendure J."/>
            <person name="Hall B."/>
        </authorList>
    </citation>
    <scope>NUCLEOTIDE SEQUENCE [LARGE SCALE GENOMIC DNA]</scope>
    <source>
        <strain evidence="16">RSF 1966-606</strain>
    </source>
</reference>